<reference evidence="2" key="1">
    <citation type="submission" date="2022-01" db="EMBL/GenBank/DDBJ databases">
        <title>Comparative genomics reveals a dynamic genome evolution in the ectomycorrhizal milk-cap (Lactarius) mushrooms.</title>
        <authorList>
            <consortium name="DOE Joint Genome Institute"/>
            <person name="Lebreton A."/>
            <person name="Tang N."/>
            <person name="Kuo A."/>
            <person name="LaButti K."/>
            <person name="Drula E."/>
            <person name="Barry K."/>
            <person name="Clum A."/>
            <person name="Lipzen A."/>
            <person name="Mousain D."/>
            <person name="Ng V."/>
            <person name="Wang R."/>
            <person name="Wang X."/>
            <person name="Dai Y."/>
            <person name="Henrissat B."/>
            <person name="Grigoriev I.V."/>
            <person name="Guerin-Laguette A."/>
            <person name="Yu F."/>
            <person name="Martin F.M."/>
        </authorList>
    </citation>
    <scope>NUCLEOTIDE SEQUENCE</scope>
    <source>
        <strain evidence="2">QP</strain>
    </source>
</reference>
<feature type="domain" description="F-box" evidence="1">
    <location>
        <begin position="40"/>
        <end position="104"/>
    </location>
</feature>
<dbReference type="SUPFAM" id="SSF52047">
    <property type="entry name" value="RNI-like"/>
    <property type="match status" value="1"/>
</dbReference>
<dbReference type="Pfam" id="PF12937">
    <property type="entry name" value="F-box-like"/>
    <property type="match status" value="1"/>
</dbReference>
<name>A0AAD4LDL5_9AGAM</name>
<dbReference type="EMBL" id="JAKELL010000036">
    <property type="protein sequence ID" value="KAH8989562.1"/>
    <property type="molecule type" value="Genomic_DNA"/>
</dbReference>
<organism evidence="2 3">
    <name type="scientific">Lactarius akahatsu</name>
    <dbReference type="NCBI Taxonomy" id="416441"/>
    <lineage>
        <taxon>Eukaryota</taxon>
        <taxon>Fungi</taxon>
        <taxon>Dikarya</taxon>
        <taxon>Basidiomycota</taxon>
        <taxon>Agaricomycotina</taxon>
        <taxon>Agaricomycetes</taxon>
        <taxon>Russulales</taxon>
        <taxon>Russulaceae</taxon>
        <taxon>Lactarius</taxon>
    </lineage>
</organism>
<keyword evidence="3" id="KW-1185">Reference proteome</keyword>
<sequence length="725" mass="80512">MDPNQANSREYQQQAIDAEIKLLEGSIRALKLRRNALTPISSLPTEVIATVFTFLPTSRSPLLSPLTMLGQRPDHLAWLRVAHVCHHWREIALNQPLFWSHVNFTTLTSAGAAGVLARAKSAPLHLEARVSVGRWDDARFCGFQKELQARVSHICHLAISAEHFHLRKTLEGLVSPAPTLEYFSLFSDGHWNSPISTQVFIPDTLFDGTAPRLSHLQLHKCDISWKSPLLKGLKYLEIHMASIDARPSLSDWLCALDEMSQLTTLGLHSASPIAPPGALLPSGVERTVTLTSLARLNISASVRDCGLALAHLLLPALTQLCFSSSSCSRDGSDVQEILPYVARHAHGPQDTQPLQSVLVSNDKTYTSMRVWIEPNIDVVSHNPINFSKVMPSARVTFSVANKDWFPGTPAEIFEAALTALPVDSLVTFTSQVRTSPLNTQSWLRQAPRWPLLQQLCLATPAARGFTEMLLEDSGERECPLLPSLTNLILVDTPLSARRTLRLCDALMKRVEQGVPLETLDLRTCLATSRAIELLSEIVVDVLDPENLKTVEERARTSFYVVARGHFVEDDLDSSRADEDVHEDYDYDFDYDQFVDNAVSDDEVWDNSDSDGDDRGGLAKSFGWWDQQGQFLYDATSVRYAFAERWGKVVINSMDYNNVEIQARLFRLRVQTTTAGTPQTTNARHSDALVSSNLKSKLSNNDVPTTLTASGARKADNVAHRINLLA</sequence>
<evidence type="ECO:0000259" key="1">
    <source>
        <dbReference type="Pfam" id="PF12937"/>
    </source>
</evidence>
<dbReference type="Gene3D" id="1.20.1280.50">
    <property type="match status" value="1"/>
</dbReference>
<gene>
    <name evidence="2" type="ORF">EDB92DRAFT_2104255</name>
</gene>
<proteinExistence type="predicted"/>
<comment type="caution">
    <text evidence="2">The sequence shown here is derived from an EMBL/GenBank/DDBJ whole genome shotgun (WGS) entry which is preliminary data.</text>
</comment>
<protein>
    <recommendedName>
        <fullName evidence="1">F-box domain-containing protein</fullName>
    </recommendedName>
</protein>
<dbReference type="InterPro" id="IPR036047">
    <property type="entry name" value="F-box-like_dom_sf"/>
</dbReference>
<accession>A0AAD4LDL5</accession>
<dbReference type="Gene3D" id="3.80.10.10">
    <property type="entry name" value="Ribonuclease Inhibitor"/>
    <property type="match status" value="1"/>
</dbReference>
<dbReference type="Proteomes" id="UP001201163">
    <property type="component" value="Unassembled WGS sequence"/>
</dbReference>
<dbReference type="AlphaFoldDB" id="A0AAD4LDL5"/>
<dbReference type="SUPFAM" id="SSF81383">
    <property type="entry name" value="F-box domain"/>
    <property type="match status" value="1"/>
</dbReference>
<evidence type="ECO:0000313" key="2">
    <source>
        <dbReference type="EMBL" id="KAH8989562.1"/>
    </source>
</evidence>
<evidence type="ECO:0000313" key="3">
    <source>
        <dbReference type="Proteomes" id="UP001201163"/>
    </source>
</evidence>
<dbReference type="InterPro" id="IPR032675">
    <property type="entry name" value="LRR_dom_sf"/>
</dbReference>
<dbReference type="InterPro" id="IPR001810">
    <property type="entry name" value="F-box_dom"/>
</dbReference>